<dbReference type="GO" id="GO:0043022">
    <property type="term" value="F:ribosome binding"/>
    <property type="evidence" value="ECO:0007669"/>
    <property type="project" value="InterPro"/>
</dbReference>
<dbReference type="PANTHER" id="PTHR33692">
    <property type="entry name" value="RIBOSOME MATURATION FACTOR RIMM"/>
    <property type="match status" value="1"/>
</dbReference>
<organism evidence="8 9">
    <name type="scientific">Rhodothalassium salexigens DSM 2132</name>
    <dbReference type="NCBI Taxonomy" id="1188247"/>
    <lineage>
        <taxon>Bacteria</taxon>
        <taxon>Pseudomonadati</taxon>
        <taxon>Pseudomonadota</taxon>
        <taxon>Alphaproteobacteria</taxon>
        <taxon>Rhodothalassiales</taxon>
        <taxon>Rhodothalassiaceae</taxon>
        <taxon>Rhodothalassium</taxon>
    </lineage>
</organism>
<dbReference type="InterPro" id="IPR009000">
    <property type="entry name" value="Transl_B-barrel_sf"/>
</dbReference>
<comment type="subcellular location">
    <subcellularLocation>
        <location evidence="5">Cytoplasm</location>
    </subcellularLocation>
</comment>
<keyword evidence="4 5" id="KW-0143">Chaperone</keyword>
<evidence type="ECO:0000256" key="4">
    <source>
        <dbReference type="ARBA" id="ARBA00023186"/>
    </source>
</evidence>
<dbReference type="Proteomes" id="UP000295399">
    <property type="component" value="Unassembled WGS sequence"/>
</dbReference>
<dbReference type="GO" id="GO:0005737">
    <property type="term" value="C:cytoplasm"/>
    <property type="evidence" value="ECO:0007669"/>
    <property type="project" value="UniProtKB-SubCell"/>
</dbReference>
<proteinExistence type="inferred from homology"/>
<dbReference type="InterPro" id="IPR011033">
    <property type="entry name" value="PRC_barrel-like_sf"/>
</dbReference>
<reference evidence="8 9" key="1">
    <citation type="submission" date="2019-03" db="EMBL/GenBank/DDBJ databases">
        <title>Genomic Encyclopedia of Type Strains, Phase IV (KMG-IV): sequencing the most valuable type-strain genomes for metagenomic binning, comparative biology and taxonomic classification.</title>
        <authorList>
            <person name="Goeker M."/>
        </authorList>
    </citation>
    <scope>NUCLEOTIDE SEQUENCE [LARGE SCALE GENOMIC DNA]</scope>
    <source>
        <strain evidence="8 9">DSM 2132</strain>
    </source>
</reference>
<protein>
    <recommendedName>
        <fullName evidence="5">Ribosome maturation factor RimM</fullName>
    </recommendedName>
</protein>
<dbReference type="InterPro" id="IPR002676">
    <property type="entry name" value="RimM_N"/>
</dbReference>
<dbReference type="PANTHER" id="PTHR33692:SF1">
    <property type="entry name" value="RIBOSOME MATURATION FACTOR RIMM"/>
    <property type="match status" value="1"/>
</dbReference>
<evidence type="ECO:0000256" key="3">
    <source>
        <dbReference type="ARBA" id="ARBA00022552"/>
    </source>
</evidence>
<gene>
    <name evidence="5" type="primary">rimM</name>
    <name evidence="8" type="ORF">EV659_10311</name>
</gene>
<evidence type="ECO:0000259" key="6">
    <source>
        <dbReference type="Pfam" id="PF01782"/>
    </source>
</evidence>
<feature type="domain" description="RimM N-terminal" evidence="6">
    <location>
        <begin position="18"/>
        <end position="96"/>
    </location>
</feature>
<dbReference type="HAMAP" id="MF_00014">
    <property type="entry name" value="Ribosome_mat_RimM"/>
    <property type="match status" value="1"/>
</dbReference>
<dbReference type="NCBIfam" id="TIGR02273">
    <property type="entry name" value="16S_RimM"/>
    <property type="match status" value="1"/>
</dbReference>
<feature type="domain" description="Ribosome maturation factor RimM PRC barrel" evidence="7">
    <location>
        <begin position="111"/>
        <end position="179"/>
    </location>
</feature>
<sequence length="201" mass="21185">MAAADPDDRTDNRHWVCVAALAGAHGVRGEVRVKTFTDTPDALARFETLHKGACGPVCRLTLTRPIKGGMAGRIDGVTSREDAQALSGTRLYVPRTALPDDADEDEFYLADLVGLTALDLDGRPLGRVQGVPNYGAGDLIELRLDTPVKGFGRSPLIPFEARWVPEVAIDAGTLTVDLAGWLARQVDGSDPDAPAGGKAGG</sequence>
<comment type="domain">
    <text evidence="5">The PRC barrel domain binds ribosomal protein uS19.</text>
</comment>
<dbReference type="InterPro" id="IPR036976">
    <property type="entry name" value="RimM_N_sf"/>
</dbReference>
<evidence type="ECO:0000313" key="8">
    <source>
        <dbReference type="EMBL" id="TCP36125.1"/>
    </source>
</evidence>
<dbReference type="GO" id="GO:0006364">
    <property type="term" value="P:rRNA processing"/>
    <property type="evidence" value="ECO:0007669"/>
    <property type="project" value="UniProtKB-UniRule"/>
</dbReference>
<dbReference type="Pfam" id="PF24986">
    <property type="entry name" value="PRC_RimM"/>
    <property type="match status" value="1"/>
</dbReference>
<dbReference type="SUPFAM" id="SSF50447">
    <property type="entry name" value="Translation proteins"/>
    <property type="match status" value="1"/>
</dbReference>
<keyword evidence="9" id="KW-1185">Reference proteome</keyword>
<keyword evidence="3 5" id="KW-0698">rRNA processing</keyword>
<evidence type="ECO:0000256" key="5">
    <source>
        <dbReference type="HAMAP-Rule" id="MF_00014"/>
    </source>
</evidence>
<dbReference type="FunCoup" id="A0A4R2PPX9">
    <property type="interactions" value="417"/>
</dbReference>
<dbReference type="InterPro" id="IPR056792">
    <property type="entry name" value="PRC_RimM"/>
</dbReference>
<name>A0A4R2PPX9_RHOSA</name>
<dbReference type="InterPro" id="IPR011961">
    <property type="entry name" value="RimM"/>
</dbReference>
<dbReference type="GO" id="GO:0005840">
    <property type="term" value="C:ribosome"/>
    <property type="evidence" value="ECO:0007669"/>
    <property type="project" value="InterPro"/>
</dbReference>
<comment type="caution">
    <text evidence="8">The sequence shown here is derived from an EMBL/GenBank/DDBJ whole genome shotgun (WGS) entry which is preliminary data.</text>
</comment>
<dbReference type="RefSeq" id="WP_132707697.1">
    <property type="nucleotide sequence ID" value="NZ_JACIGF010000003.1"/>
</dbReference>
<dbReference type="AlphaFoldDB" id="A0A4R2PPX9"/>
<comment type="similarity">
    <text evidence="5">Belongs to the RimM family.</text>
</comment>
<dbReference type="OrthoDB" id="9788191at2"/>
<keyword evidence="2 5" id="KW-0690">Ribosome biogenesis</keyword>
<accession>A0A4R2PPX9</accession>
<dbReference type="InParanoid" id="A0A4R2PPX9"/>
<dbReference type="EMBL" id="SLXO01000003">
    <property type="protein sequence ID" value="TCP36125.1"/>
    <property type="molecule type" value="Genomic_DNA"/>
</dbReference>
<dbReference type="Gene3D" id="2.40.30.60">
    <property type="entry name" value="RimM"/>
    <property type="match status" value="1"/>
</dbReference>
<evidence type="ECO:0000256" key="2">
    <source>
        <dbReference type="ARBA" id="ARBA00022517"/>
    </source>
</evidence>
<dbReference type="Gene3D" id="2.30.30.240">
    <property type="entry name" value="PRC-barrel domain"/>
    <property type="match status" value="1"/>
</dbReference>
<keyword evidence="1 5" id="KW-0963">Cytoplasm</keyword>
<dbReference type="Pfam" id="PF01782">
    <property type="entry name" value="RimM"/>
    <property type="match status" value="1"/>
</dbReference>
<comment type="function">
    <text evidence="5">An accessory protein needed during the final step in the assembly of 30S ribosomal subunit, possibly for assembly of the head region. Essential for efficient processing of 16S rRNA. May be needed both before and after RbfA during the maturation of 16S rRNA. It has affinity for free ribosomal 30S subunits but not for 70S ribosomes.</text>
</comment>
<dbReference type="SUPFAM" id="SSF50346">
    <property type="entry name" value="PRC-barrel domain"/>
    <property type="match status" value="1"/>
</dbReference>
<evidence type="ECO:0000259" key="7">
    <source>
        <dbReference type="Pfam" id="PF24986"/>
    </source>
</evidence>
<comment type="subunit">
    <text evidence="5">Binds ribosomal protein uS19.</text>
</comment>
<evidence type="ECO:0000313" key="9">
    <source>
        <dbReference type="Proteomes" id="UP000295399"/>
    </source>
</evidence>
<evidence type="ECO:0000256" key="1">
    <source>
        <dbReference type="ARBA" id="ARBA00022490"/>
    </source>
</evidence>
<dbReference type="GO" id="GO:0042274">
    <property type="term" value="P:ribosomal small subunit biogenesis"/>
    <property type="evidence" value="ECO:0007669"/>
    <property type="project" value="UniProtKB-UniRule"/>
</dbReference>